<keyword evidence="6 11" id="KW-0732">Signal</keyword>
<dbReference type="AlphaFoldDB" id="A0A5E4URE9"/>
<keyword evidence="10" id="KW-0998">Cell outer membrane</keyword>
<evidence type="ECO:0000256" key="10">
    <source>
        <dbReference type="ARBA" id="ARBA00023237"/>
    </source>
</evidence>
<dbReference type="PANTHER" id="PTHR34501:SF9">
    <property type="entry name" value="MAJOR OUTER MEMBRANE PROTEIN P.IA"/>
    <property type="match status" value="1"/>
</dbReference>
<organism evidence="13 14">
    <name type="scientific">Pandoraea pneumonica</name>
    <dbReference type="NCBI Taxonomy" id="2508299"/>
    <lineage>
        <taxon>Bacteria</taxon>
        <taxon>Pseudomonadati</taxon>
        <taxon>Pseudomonadota</taxon>
        <taxon>Betaproteobacteria</taxon>
        <taxon>Burkholderiales</taxon>
        <taxon>Burkholderiaceae</taxon>
        <taxon>Pandoraea</taxon>
    </lineage>
</organism>
<comment type="subunit">
    <text evidence="2">Homotrimer.</text>
</comment>
<sequence>MKYPLPSLIAAAAGVCFACAAPSAFAQSNVTLYGVLDAAVVMQTNTSPQGGKTFSVQQGGEGFLSGSRFGLTGSEDLGNGMKARFVLENGLTINNGNFDQQGQLFGRQAFVGLSGAFGEVDIGRQYTGALLAVSAVDPLSVGAPATNSWQVYLTGQRFNNALTYTKSFGAIGVNLQYALGGIAGQGSARSSLSGGLSYDGNGLKLTGQLQQTRDTQSRTAKLWVLGAKYAFGPATFYADYLQSQRDAGFDVTNGGVDFASITNMSTPATASSTASIGSVFSAARRDQFLTLGATYNFNPALSLTGAWMYNNTSASNFGGTRQTAYAILDYRLSKRTDVYVAGAYDHVNGDWSGLFGTSTTSWTGGSGVRLNGHDNQVTYYAGLRHKF</sequence>
<keyword evidence="5" id="KW-0812">Transmembrane</keyword>
<dbReference type="CDD" id="cd00342">
    <property type="entry name" value="gram_neg_porins"/>
    <property type="match status" value="1"/>
</dbReference>
<reference evidence="13 14" key="1">
    <citation type="submission" date="2019-08" db="EMBL/GenBank/DDBJ databases">
        <authorList>
            <person name="Peeters C."/>
        </authorList>
    </citation>
    <scope>NUCLEOTIDE SEQUENCE [LARGE SCALE GENOMIC DNA]</scope>
    <source>
        <strain evidence="13 14">LMG 31114</strain>
    </source>
</reference>
<dbReference type="Proteomes" id="UP000366945">
    <property type="component" value="Unassembled WGS sequence"/>
</dbReference>
<evidence type="ECO:0000256" key="8">
    <source>
        <dbReference type="ARBA" id="ARBA00023114"/>
    </source>
</evidence>
<keyword evidence="4" id="KW-1134">Transmembrane beta strand</keyword>
<evidence type="ECO:0000256" key="7">
    <source>
        <dbReference type="ARBA" id="ARBA00023065"/>
    </source>
</evidence>
<dbReference type="InterPro" id="IPR023614">
    <property type="entry name" value="Porin_dom_sf"/>
</dbReference>
<evidence type="ECO:0000256" key="2">
    <source>
        <dbReference type="ARBA" id="ARBA00011233"/>
    </source>
</evidence>
<evidence type="ECO:0000259" key="12">
    <source>
        <dbReference type="Pfam" id="PF13609"/>
    </source>
</evidence>
<proteinExistence type="predicted"/>
<evidence type="ECO:0000256" key="6">
    <source>
        <dbReference type="ARBA" id="ARBA00022729"/>
    </source>
</evidence>
<feature type="signal peptide" evidence="11">
    <location>
        <begin position="1"/>
        <end position="26"/>
    </location>
</feature>
<comment type="subcellular location">
    <subcellularLocation>
        <location evidence="1">Cell outer membrane</location>
        <topology evidence="1">Multi-pass membrane protein</topology>
    </subcellularLocation>
</comment>
<evidence type="ECO:0000256" key="3">
    <source>
        <dbReference type="ARBA" id="ARBA00022448"/>
    </source>
</evidence>
<evidence type="ECO:0000256" key="1">
    <source>
        <dbReference type="ARBA" id="ARBA00004571"/>
    </source>
</evidence>
<feature type="chain" id="PRO_5022702062" evidence="11">
    <location>
        <begin position="27"/>
        <end position="387"/>
    </location>
</feature>
<evidence type="ECO:0000256" key="4">
    <source>
        <dbReference type="ARBA" id="ARBA00022452"/>
    </source>
</evidence>
<dbReference type="Gene3D" id="2.40.160.10">
    <property type="entry name" value="Porin"/>
    <property type="match status" value="1"/>
</dbReference>
<dbReference type="EMBL" id="CABPSK010000002">
    <property type="protein sequence ID" value="VVE02134.1"/>
    <property type="molecule type" value="Genomic_DNA"/>
</dbReference>
<dbReference type="PANTHER" id="PTHR34501">
    <property type="entry name" value="PROTEIN YDDL-RELATED"/>
    <property type="match status" value="1"/>
</dbReference>
<dbReference type="GeneID" id="300404215"/>
<evidence type="ECO:0000313" key="14">
    <source>
        <dbReference type="Proteomes" id="UP000366945"/>
    </source>
</evidence>
<dbReference type="GO" id="GO:0046930">
    <property type="term" value="C:pore complex"/>
    <property type="evidence" value="ECO:0007669"/>
    <property type="project" value="UniProtKB-KW"/>
</dbReference>
<dbReference type="GO" id="GO:0009279">
    <property type="term" value="C:cell outer membrane"/>
    <property type="evidence" value="ECO:0007669"/>
    <property type="project" value="UniProtKB-SubCell"/>
</dbReference>
<keyword evidence="14" id="KW-1185">Reference proteome</keyword>
<evidence type="ECO:0000256" key="11">
    <source>
        <dbReference type="SAM" id="SignalP"/>
    </source>
</evidence>
<dbReference type="OrthoDB" id="8982743at2"/>
<dbReference type="RefSeq" id="WP_150679513.1">
    <property type="nucleotide sequence ID" value="NZ_CABPSK010000002.1"/>
</dbReference>
<dbReference type="GO" id="GO:0006811">
    <property type="term" value="P:monoatomic ion transport"/>
    <property type="evidence" value="ECO:0007669"/>
    <property type="project" value="UniProtKB-KW"/>
</dbReference>
<dbReference type="Pfam" id="PF13609">
    <property type="entry name" value="Porin_4"/>
    <property type="match status" value="1"/>
</dbReference>
<evidence type="ECO:0000256" key="9">
    <source>
        <dbReference type="ARBA" id="ARBA00023136"/>
    </source>
</evidence>
<dbReference type="InterPro" id="IPR033900">
    <property type="entry name" value="Gram_neg_porin_domain"/>
</dbReference>
<name>A0A5E4URE9_9BURK</name>
<keyword evidence="8" id="KW-0626">Porin</keyword>
<feature type="domain" description="Porin" evidence="12">
    <location>
        <begin position="13"/>
        <end position="349"/>
    </location>
</feature>
<keyword evidence="3" id="KW-0813">Transport</keyword>
<accession>A0A5E4URE9</accession>
<dbReference type="GO" id="GO:0015288">
    <property type="term" value="F:porin activity"/>
    <property type="evidence" value="ECO:0007669"/>
    <property type="project" value="UniProtKB-KW"/>
</dbReference>
<evidence type="ECO:0000313" key="13">
    <source>
        <dbReference type="EMBL" id="VVE02134.1"/>
    </source>
</evidence>
<protein>
    <submittedName>
        <fullName evidence="13">Outer membrane porin protein</fullName>
    </submittedName>
</protein>
<dbReference type="SUPFAM" id="SSF56935">
    <property type="entry name" value="Porins"/>
    <property type="match status" value="1"/>
</dbReference>
<dbReference type="InterPro" id="IPR050298">
    <property type="entry name" value="Gram-neg_bact_OMP"/>
</dbReference>
<gene>
    <name evidence="13" type="ORF">PPN31114_02179</name>
</gene>
<keyword evidence="9" id="KW-0472">Membrane</keyword>
<keyword evidence="7" id="KW-0406">Ion transport</keyword>
<evidence type="ECO:0000256" key="5">
    <source>
        <dbReference type="ARBA" id="ARBA00022692"/>
    </source>
</evidence>